<dbReference type="AlphaFoldDB" id="A0A0B2R7Z8"/>
<feature type="transmembrane region" description="Helical" evidence="1">
    <location>
        <begin position="59"/>
        <end position="92"/>
    </location>
</feature>
<gene>
    <name evidence="2" type="ORF">glysoja_049774</name>
</gene>
<keyword evidence="1" id="KW-1133">Transmembrane helix</keyword>
<keyword evidence="1" id="KW-0812">Transmembrane</keyword>
<organism evidence="2">
    <name type="scientific">Glycine soja</name>
    <name type="common">Wild soybean</name>
    <dbReference type="NCBI Taxonomy" id="3848"/>
    <lineage>
        <taxon>Eukaryota</taxon>
        <taxon>Viridiplantae</taxon>
        <taxon>Streptophyta</taxon>
        <taxon>Embryophyta</taxon>
        <taxon>Tracheophyta</taxon>
        <taxon>Spermatophyta</taxon>
        <taxon>Magnoliopsida</taxon>
        <taxon>eudicotyledons</taxon>
        <taxon>Gunneridae</taxon>
        <taxon>Pentapetalae</taxon>
        <taxon>rosids</taxon>
        <taxon>fabids</taxon>
        <taxon>Fabales</taxon>
        <taxon>Fabaceae</taxon>
        <taxon>Papilionoideae</taxon>
        <taxon>50 kb inversion clade</taxon>
        <taxon>NPAAA clade</taxon>
        <taxon>indigoferoid/millettioid clade</taxon>
        <taxon>Phaseoleae</taxon>
        <taxon>Glycine</taxon>
        <taxon>Glycine subgen. Soja</taxon>
    </lineage>
</organism>
<name>A0A0B2R7Z8_GLYSO</name>
<sequence length="149" mass="16990">MITVFFPHFWLPLCIVSHPLPIIGIWFVVAIWIVVVLFNSNDILRKQSALKVQRERKMLVLVGISVGFTLYVESLGLMALSPALTIMLGFVIYENRTSGLYIEKKQVKFKGDTEELTLDGSVDWHGRPIIRAKSSRWVIGTIVLCKFQK</sequence>
<reference evidence="2" key="1">
    <citation type="submission" date="2014-07" db="EMBL/GenBank/DDBJ databases">
        <title>Identification of a novel salt tolerance gene in wild soybean by whole-genome sequencing.</title>
        <authorList>
            <person name="Lam H.-M."/>
            <person name="Qi X."/>
            <person name="Li M.-W."/>
            <person name="Liu X."/>
            <person name="Xie M."/>
            <person name="Ni M."/>
            <person name="Xu X."/>
        </authorList>
    </citation>
    <scope>NUCLEOTIDE SEQUENCE [LARGE SCALE GENOMIC DNA]</scope>
    <source>
        <tissue evidence="2">Root</tissue>
    </source>
</reference>
<evidence type="ECO:0000313" key="2">
    <source>
        <dbReference type="EMBL" id="KHN30626.1"/>
    </source>
</evidence>
<protein>
    <submittedName>
        <fullName evidence="2">Uncharacterized protein</fullName>
    </submittedName>
</protein>
<dbReference type="EMBL" id="KN651537">
    <property type="protein sequence ID" value="KHN30626.1"/>
    <property type="molecule type" value="Genomic_DNA"/>
</dbReference>
<feature type="transmembrane region" description="Helical" evidence="1">
    <location>
        <begin position="20"/>
        <end position="38"/>
    </location>
</feature>
<proteinExistence type="predicted"/>
<accession>A0A0B2R7Z8</accession>
<dbReference type="Gramene" id="XM_028358115.1">
    <property type="protein sequence ID" value="XP_028213916.1"/>
    <property type="gene ID" value="LOC114396207"/>
</dbReference>
<dbReference type="Proteomes" id="UP000053555">
    <property type="component" value="Unassembled WGS sequence"/>
</dbReference>
<evidence type="ECO:0000256" key="1">
    <source>
        <dbReference type="SAM" id="Phobius"/>
    </source>
</evidence>
<keyword evidence="1" id="KW-0472">Membrane</keyword>